<dbReference type="AlphaFoldDB" id="A0A445CBS7"/>
<comment type="caution">
    <text evidence="1">The sequence shown here is derived from an EMBL/GenBank/DDBJ whole genome shotgun (WGS) entry which is preliminary data.</text>
</comment>
<keyword evidence="2" id="KW-1185">Reference proteome</keyword>
<evidence type="ECO:0000313" key="1">
    <source>
        <dbReference type="EMBL" id="RYR48410.1"/>
    </source>
</evidence>
<protein>
    <submittedName>
        <fullName evidence="1">Uncharacterized protein</fullName>
    </submittedName>
</protein>
<accession>A0A445CBS7</accession>
<gene>
    <name evidence="1" type="ORF">Ahy_A07g034435</name>
</gene>
<reference evidence="1 2" key="1">
    <citation type="submission" date="2019-01" db="EMBL/GenBank/DDBJ databases">
        <title>Sequencing of cultivated peanut Arachis hypogaea provides insights into genome evolution and oil improvement.</title>
        <authorList>
            <person name="Chen X."/>
        </authorList>
    </citation>
    <scope>NUCLEOTIDE SEQUENCE [LARGE SCALE GENOMIC DNA]</scope>
    <source>
        <strain evidence="2">cv. Fuhuasheng</strain>
        <tissue evidence="1">Leaves</tissue>
    </source>
</reference>
<organism evidence="1 2">
    <name type="scientific">Arachis hypogaea</name>
    <name type="common">Peanut</name>
    <dbReference type="NCBI Taxonomy" id="3818"/>
    <lineage>
        <taxon>Eukaryota</taxon>
        <taxon>Viridiplantae</taxon>
        <taxon>Streptophyta</taxon>
        <taxon>Embryophyta</taxon>
        <taxon>Tracheophyta</taxon>
        <taxon>Spermatophyta</taxon>
        <taxon>Magnoliopsida</taxon>
        <taxon>eudicotyledons</taxon>
        <taxon>Gunneridae</taxon>
        <taxon>Pentapetalae</taxon>
        <taxon>rosids</taxon>
        <taxon>fabids</taxon>
        <taxon>Fabales</taxon>
        <taxon>Fabaceae</taxon>
        <taxon>Papilionoideae</taxon>
        <taxon>50 kb inversion clade</taxon>
        <taxon>dalbergioids sensu lato</taxon>
        <taxon>Dalbergieae</taxon>
        <taxon>Pterocarpus clade</taxon>
        <taxon>Arachis</taxon>
    </lineage>
</organism>
<name>A0A445CBS7_ARAHY</name>
<evidence type="ECO:0000313" key="2">
    <source>
        <dbReference type="Proteomes" id="UP000289738"/>
    </source>
</evidence>
<sequence length="47" mass="5405">MAFSSHSISHVIMRLSPVPPRVLNGVHTSIRCTCSRLYSRCMRWSFP</sequence>
<dbReference type="Proteomes" id="UP000289738">
    <property type="component" value="Chromosome A07"/>
</dbReference>
<proteinExistence type="predicted"/>
<dbReference type="EMBL" id="SDMP01000007">
    <property type="protein sequence ID" value="RYR48410.1"/>
    <property type="molecule type" value="Genomic_DNA"/>
</dbReference>